<dbReference type="InterPro" id="IPR035965">
    <property type="entry name" value="PAS-like_dom_sf"/>
</dbReference>
<dbReference type="PANTHER" id="PTHR11269">
    <property type="entry name" value="PERIOD CIRCADIAN PROTEIN"/>
    <property type="match status" value="1"/>
</dbReference>
<dbReference type="OrthoDB" id="7788983at2759"/>
<dbReference type="STRING" id="6573.A0A210PTQ4"/>
<dbReference type="Pfam" id="PF12114">
    <property type="entry name" value="Period_C"/>
    <property type="match status" value="1"/>
</dbReference>
<evidence type="ECO:0000259" key="4">
    <source>
        <dbReference type="PROSITE" id="PS50112"/>
    </source>
</evidence>
<dbReference type="InterPro" id="IPR022728">
    <property type="entry name" value="Period_circadian-like_C"/>
</dbReference>
<feature type="region of interest" description="Disordered" evidence="3">
    <location>
        <begin position="1186"/>
        <end position="1211"/>
    </location>
</feature>
<dbReference type="GO" id="GO:0005634">
    <property type="term" value="C:nucleus"/>
    <property type="evidence" value="ECO:0007669"/>
    <property type="project" value="UniProtKB-SubCell"/>
</dbReference>
<feature type="compositionally biased region" description="Polar residues" evidence="3">
    <location>
        <begin position="1004"/>
        <end position="1013"/>
    </location>
</feature>
<evidence type="ECO:0000313" key="5">
    <source>
        <dbReference type="EMBL" id="OWF39824.1"/>
    </source>
</evidence>
<dbReference type="PROSITE" id="PS50112">
    <property type="entry name" value="PAS"/>
    <property type="match status" value="1"/>
</dbReference>
<dbReference type="SMART" id="SM00091">
    <property type="entry name" value="PAS"/>
    <property type="match status" value="2"/>
</dbReference>
<dbReference type="PANTHER" id="PTHR11269:SF16">
    <property type="entry name" value="PERIOD CIRCADIAN PROTEIN"/>
    <property type="match status" value="1"/>
</dbReference>
<comment type="caution">
    <text evidence="5">The sequence shown here is derived from an EMBL/GenBank/DDBJ whole genome shotgun (WGS) entry which is preliminary data.</text>
</comment>
<dbReference type="Gene3D" id="3.30.450.20">
    <property type="entry name" value="PAS domain"/>
    <property type="match status" value="2"/>
</dbReference>
<feature type="region of interest" description="Disordered" evidence="3">
    <location>
        <begin position="1004"/>
        <end position="1059"/>
    </location>
</feature>
<keyword evidence="2" id="KW-0539">Nucleus</keyword>
<proteinExistence type="predicted"/>
<dbReference type="InterPro" id="IPR050760">
    <property type="entry name" value="Period_circadian_regulator"/>
</dbReference>
<protein>
    <submittedName>
        <fullName evidence="5">Period circadian protein</fullName>
    </submittedName>
</protein>
<dbReference type="GO" id="GO:0005737">
    <property type="term" value="C:cytoplasm"/>
    <property type="evidence" value="ECO:0007669"/>
    <property type="project" value="TreeGrafter"/>
</dbReference>
<dbReference type="GO" id="GO:0001222">
    <property type="term" value="F:transcription corepressor binding"/>
    <property type="evidence" value="ECO:0007669"/>
    <property type="project" value="TreeGrafter"/>
</dbReference>
<comment type="subcellular location">
    <subcellularLocation>
        <location evidence="1">Nucleus</location>
    </subcellularLocation>
</comment>
<dbReference type="CDD" id="cd00130">
    <property type="entry name" value="PAS"/>
    <property type="match status" value="1"/>
</dbReference>
<sequence>MACEPDSNYGSYCLSTVQSSSSSISMSLNESDLVEDQPSTSGCSSEQPYTKKLALRKSRKEQVKRYLKELKGLVVQPSGNLGTLSALQQVVDTFKQIKEEKELSSKLAKQENEFNLPFDEQNDLNSVCLNHEEALFFTLRYPDLNIGAVSKNITDVLGYPEPDYLVGRDICNFVHKKDIVTMNSSMSVHQEMRDEDGLSSSDNNEGEGRFQIQKKLFYFRLRKYKVLTGGFSLSSKETEFQTFQATVAQQPNVSDPTHKKKNKLSVVLKCVPMRSAYESEKLQNMTFSTRHSLFCSYSHIDSKAIPLLGFLPQDIVGMSIFDFYHPDDIELLYGIYQQVVNTETVPFESPPFRFRVRNGAWVYVKTEWSRFVNPWSHRLEFVIGQHTVIKGPTRKNIFGQMLNQNVNVNLSDNLARLKQMIRDLLLKPLVSVQIATPNQTIEKHRLNEEWTDPDGPVKEHSITYVDDSNASSSVSTNRETLSYDHLNYTSNIKRFLLSQKNTIYSPFSEKKSASSTEEEQHESSSCDSLLEVDISVPMPPSFGSSTKVLLSEQEREESGVAVFTLLDSDMATQPKNITTVPQSSRPNSPSYVMGKEVEPKVHVQQDKGMFSLMSLTQEMLWKHTRREETMFIEQAKDENNPMSFKLNGKRLHSLDPSSDNKWDIIKNIKIQKKQVDEKKKQKSYGKAVPQAPVGNSFSQPMFLPINRRMGVYQHLGMPFVQVDPVNIPIKLNIMTAPTDMMTSTPSTTSNNMQWPYYPQSGVSFIPQVMGGFFQPGIGAFQPISKQNQNVPLLQPGNVPHPMPSTSSVGESQPLIHVPVPKKGGTVPQTQTFAATPMDLIRSSLSSSQSSSMEETSSSLLYMLEFGSPNRSFTSIEDVDKPKRVEAPSWLSGTHWSSPVCMRYTIPKKKLNKTLLEDREALGNLSQPDLLLSQMAMLEEELDQPPLLDMFEDDTFLMCPDTEIDDQMSANFEDQTDDSLNKTHVLEDTNLSTLFTKKAEMLDENIQNEQQKSVESYPGSDDRDSLIDDDSCYSKCSDMTPSDERSVEEADSSLKESDESDMGCTAKSFLSRIKHDVPLKLVDARFKKFFAPLPINFADPKKDGPPWMTNAVVNLYTKMKYCISPKSVERCLTEDRRKLQYMPQSDLVIEQLNSFIEDKEAPQFKGPGSILLKSSSQKQRNTYLRVPESLPVPHSGPTSESQRGRYSQIKHSVSTWQTPDSITETLVKYMFPIEPGSSSVPVIPVPSTVSASVSSAQTIISNKERPWHESMDL</sequence>
<evidence type="ECO:0000256" key="3">
    <source>
        <dbReference type="SAM" id="MobiDB-lite"/>
    </source>
</evidence>
<feature type="compositionally biased region" description="Polar residues" evidence="3">
    <location>
        <begin position="1195"/>
        <end position="1211"/>
    </location>
</feature>
<evidence type="ECO:0000313" key="6">
    <source>
        <dbReference type="Proteomes" id="UP000242188"/>
    </source>
</evidence>
<evidence type="ECO:0000256" key="1">
    <source>
        <dbReference type="ARBA" id="ARBA00004123"/>
    </source>
</evidence>
<dbReference type="InterPro" id="IPR000014">
    <property type="entry name" value="PAS"/>
</dbReference>
<name>A0A210PTQ4_MIZYE</name>
<dbReference type="Pfam" id="PF14598">
    <property type="entry name" value="PAS_11"/>
    <property type="match status" value="1"/>
</dbReference>
<gene>
    <name evidence="5" type="ORF">KP79_PYT21748</name>
</gene>
<feature type="compositionally biased region" description="Polar residues" evidence="3">
    <location>
        <begin position="37"/>
        <end position="48"/>
    </location>
</feature>
<dbReference type="EMBL" id="NEDP02005506">
    <property type="protein sequence ID" value="OWF39824.1"/>
    <property type="molecule type" value="Genomic_DNA"/>
</dbReference>
<feature type="domain" description="PAS" evidence="4">
    <location>
        <begin position="299"/>
        <end position="343"/>
    </location>
</feature>
<organism evidence="5 6">
    <name type="scientific">Mizuhopecten yessoensis</name>
    <name type="common">Japanese scallop</name>
    <name type="synonym">Patinopecten yessoensis</name>
    <dbReference type="NCBI Taxonomy" id="6573"/>
    <lineage>
        <taxon>Eukaryota</taxon>
        <taxon>Metazoa</taxon>
        <taxon>Spiralia</taxon>
        <taxon>Lophotrochozoa</taxon>
        <taxon>Mollusca</taxon>
        <taxon>Bivalvia</taxon>
        <taxon>Autobranchia</taxon>
        <taxon>Pteriomorphia</taxon>
        <taxon>Pectinida</taxon>
        <taxon>Pectinoidea</taxon>
        <taxon>Pectinidae</taxon>
        <taxon>Mizuhopecten</taxon>
    </lineage>
</organism>
<feature type="compositionally biased region" description="Basic and acidic residues" evidence="3">
    <location>
        <begin position="1041"/>
        <end position="1056"/>
    </location>
</feature>
<dbReference type="Proteomes" id="UP000242188">
    <property type="component" value="Unassembled WGS sequence"/>
</dbReference>
<dbReference type="GO" id="GO:0000976">
    <property type="term" value="F:transcription cis-regulatory region binding"/>
    <property type="evidence" value="ECO:0007669"/>
    <property type="project" value="TreeGrafter"/>
</dbReference>
<evidence type="ECO:0000256" key="2">
    <source>
        <dbReference type="ARBA" id="ARBA00023242"/>
    </source>
</evidence>
<accession>A0A210PTQ4</accession>
<dbReference type="GO" id="GO:0000122">
    <property type="term" value="P:negative regulation of transcription by RNA polymerase II"/>
    <property type="evidence" value="ECO:0007669"/>
    <property type="project" value="TreeGrafter"/>
</dbReference>
<dbReference type="GO" id="GO:0032922">
    <property type="term" value="P:circadian regulation of gene expression"/>
    <property type="evidence" value="ECO:0007669"/>
    <property type="project" value="TreeGrafter"/>
</dbReference>
<dbReference type="AlphaFoldDB" id="A0A210PTQ4"/>
<reference evidence="5 6" key="1">
    <citation type="journal article" date="2017" name="Nat. Ecol. Evol.">
        <title>Scallop genome provides insights into evolution of bilaterian karyotype and development.</title>
        <authorList>
            <person name="Wang S."/>
            <person name="Zhang J."/>
            <person name="Jiao W."/>
            <person name="Li J."/>
            <person name="Xun X."/>
            <person name="Sun Y."/>
            <person name="Guo X."/>
            <person name="Huan P."/>
            <person name="Dong B."/>
            <person name="Zhang L."/>
            <person name="Hu X."/>
            <person name="Sun X."/>
            <person name="Wang J."/>
            <person name="Zhao C."/>
            <person name="Wang Y."/>
            <person name="Wang D."/>
            <person name="Huang X."/>
            <person name="Wang R."/>
            <person name="Lv J."/>
            <person name="Li Y."/>
            <person name="Zhang Z."/>
            <person name="Liu B."/>
            <person name="Lu W."/>
            <person name="Hui Y."/>
            <person name="Liang J."/>
            <person name="Zhou Z."/>
            <person name="Hou R."/>
            <person name="Li X."/>
            <person name="Liu Y."/>
            <person name="Li H."/>
            <person name="Ning X."/>
            <person name="Lin Y."/>
            <person name="Zhao L."/>
            <person name="Xing Q."/>
            <person name="Dou J."/>
            <person name="Li Y."/>
            <person name="Mao J."/>
            <person name="Guo H."/>
            <person name="Dou H."/>
            <person name="Li T."/>
            <person name="Mu C."/>
            <person name="Jiang W."/>
            <person name="Fu Q."/>
            <person name="Fu X."/>
            <person name="Miao Y."/>
            <person name="Liu J."/>
            <person name="Yu Q."/>
            <person name="Li R."/>
            <person name="Liao H."/>
            <person name="Li X."/>
            <person name="Kong Y."/>
            <person name="Jiang Z."/>
            <person name="Chourrout D."/>
            <person name="Li R."/>
            <person name="Bao Z."/>
        </authorList>
    </citation>
    <scope>NUCLEOTIDE SEQUENCE [LARGE SCALE GENOMIC DNA]</scope>
    <source>
        <strain evidence="5 6">PY_sf001</strain>
    </source>
</reference>
<keyword evidence="6" id="KW-1185">Reference proteome</keyword>
<dbReference type="GO" id="GO:0043153">
    <property type="term" value="P:entrainment of circadian clock by photoperiod"/>
    <property type="evidence" value="ECO:0007669"/>
    <property type="project" value="TreeGrafter"/>
</dbReference>
<feature type="region of interest" description="Disordered" evidence="3">
    <location>
        <begin position="27"/>
        <end position="48"/>
    </location>
</feature>
<dbReference type="SUPFAM" id="SSF55785">
    <property type="entry name" value="PYP-like sensor domain (PAS domain)"/>
    <property type="match status" value="1"/>
</dbReference>